<gene>
    <name evidence="1" type="ORF">LL038_03385</name>
</gene>
<dbReference type="AlphaFoldDB" id="A0AA47EL11"/>
<proteinExistence type="predicted"/>
<organism evidence="1 2">
    <name type="scientific">Clostridium estertheticum</name>
    <dbReference type="NCBI Taxonomy" id="238834"/>
    <lineage>
        <taxon>Bacteria</taxon>
        <taxon>Bacillati</taxon>
        <taxon>Bacillota</taxon>
        <taxon>Clostridia</taxon>
        <taxon>Eubacteriales</taxon>
        <taxon>Clostridiaceae</taxon>
        <taxon>Clostridium</taxon>
    </lineage>
</organism>
<dbReference type="Proteomes" id="UP001164733">
    <property type="component" value="Chromosome"/>
</dbReference>
<accession>A0AA47EL11</accession>
<dbReference type="RefSeq" id="WP_216120043.1">
    <property type="nucleotide sequence ID" value="NZ_CP086239.1"/>
</dbReference>
<dbReference type="EMBL" id="CP086239">
    <property type="protein sequence ID" value="WAG61309.1"/>
    <property type="molecule type" value="Genomic_DNA"/>
</dbReference>
<name>A0AA47EL11_9CLOT</name>
<evidence type="ECO:0000313" key="2">
    <source>
        <dbReference type="Proteomes" id="UP001164733"/>
    </source>
</evidence>
<evidence type="ECO:0000313" key="1">
    <source>
        <dbReference type="EMBL" id="WAG61309.1"/>
    </source>
</evidence>
<protein>
    <submittedName>
        <fullName evidence="1">Uncharacterized protein</fullName>
    </submittedName>
</protein>
<reference evidence="1" key="1">
    <citation type="submission" date="2021-11" db="EMBL/GenBank/DDBJ databases">
        <title>Clostridia strains as spoilage organisms.</title>
        <authorList>
            <person name="Wambui J."/>
            <person name="Stevens M.J.A."/>
            <person name="Stephan R."/>
        </authorList>
    </citation>
    <scope>NUCLEOTIDE SEQUENCE</scope>
    <source>
        <strain evidence="1">CF009</strain>
    </source>
</reference>
<sequence>MEKYQMELNEIGVVAMAVKKNIEKRLVECVNTEYCNEYIALKIMNRDMCSYRKMIVAYEEDKDVQEYEEEFVDKYFEDDCEPFRATELEIFIHNLLIENGCQEIFTDTNCIYCEDNSIDLVDVFSFEYYPKFNTIIIKTDCEICMIELDYDFMTVIDKEGV</sequence>